<gene>
    <name evidence="2" type="ORF">B2J93_5980</name>
</gene>
<protein>
    <submittedName>
        <fullName evidence="2">Uncharacterized protein</fullName>
    </submittedName>
</protein>
<reference evidence="2 3" key="1">
    <citation type="submission" date="2017-04" db="EMBL/GenBank/DDBJ databases">
        <title>Draft genome sequence of Marssonina coronaria NL1: causal agent of apple blotch.</title>
        <authorList>
            <person name="Cheng Q."/>
        </authorList>
    </citation>
    <scope>NUCLEOTIDE SEQUENCE [LARGE SCALE GENOMIC DNA]</scope>
    <source>
        <strain evidence="2 3">NL1</strain>
    </source>
</reference>
<organism evidence="2 3">
    <name type="scientific">Diplocarpon coronariae</name>
    <dbReference type="NCBI Taxonomy" id="2795749"/>
    <lineage>
        <taxon>Eukaryota</taxon>
        <taxon>Fungi</taxon>
        <taxon>Dikarya</taxon>
        <taxon>Ascomycota</taxon>
        <taxon>Pezizomycotina</taxon>
        <taxon>Leotiomycetes</taxon>
        <taxon>Helotiales</taxon>
        <taxon>Drepanopezizaceae</taxon>
        <taxon>Diplocarpon</taxon>
    </lineage>
</organism>
<comment type="caution">
    <text evidence="2">The sequence shown here is derived from an EMBL/GenBank/DDBJ whole genome shotgun (WGS) entry which is preliminary data.</text>
</comment>
<dbReference type="AlphaFoldDB" id="A0A218Z8D0"/>
<name>A0A218Z8D0_9HELO</name>
<feature type="region of interest" description="Disordered" evidence="1">
    <location>
        <begin position="1"/>
        <end position="37"/>
    </location>
</feature>
<dbReference type="InParanoid" id="A0A218Z8D0"/>
<evidence type="ECO:0000313" key="3">
    <source>
        <dbReference type="Proteomes" id="UP000242519"/>
    </source>
</evidence>
<dbReference type="EMBL" id="MZNU01000113">
    <property type="protein sequence ID" value="OWP04347.1"/>
    <property type="molecule type" value="Genomic_DNA"/>
</dbReference>
<sequence>MLLRGYARGSKWSGKPSPTTMPMCEETPSDTTGARQDEELTSELGRYPALSSVVQYHPASSSIVSIVQHRPALSPSAWDERLGYSNQVATAFGVGDEMARGRTWPEILILANALGV</sequence>
<keyword evidence="3" id="KW-1185">Reference proteome</keyword>
<proteinExistence type="predicted"/>
<evidence type="ECO:0000256" key="1">
    <source>
        <dbReference type="SAM" id="MobiDB-lite"/>
    </source>
</evidence>
<evidence type="ECO:0000313" key="2">
    <source>
        <dbReference type="EMBL" id="OWP04347.1"/>
    </source>
</evidence>
<accession>A0A218Z8D0</accession>
<dbReference type="Proteomes" id="UP000242519">
    <property type="component" value="Unassembled WGS sequence"/>
</dbReference>